<evidence type="ECO:0000256" key="12">
    <source>
        <dbReference type="ARBA" id="ARBA00023136"/>
    </source>
</evidence>
<evidence type="ECO:0000256" key="3">
    <source>
        <dbReference type="ARBA" id="ARBA00022475"/>
    </source>
</evidence>
<dbReference type="EMBL" id="BAABIQ010000041">
    <property type="protein sequence ID" value="GAA4801196.1"/>
    <property type="molecule type" value="Genomic_DNA"/>
</dbReference>
<dbReference type="Pfam" id="PF01219">
    <property type="entry name" value="DAGK_prokar"/>
    <property type="match status" value="1"/>
</dbReference>
<evidence type="ECO:0000256" key="14">
    <source>
        <dbReference type="ARBA" id="ARBA00023264"/>
    </source>
</evidence>
<keyword evidence="13" id="KW-0594">Phospholipid biosynthesis</keyword>
<evidence type="ECO:0000256" key="8">
    <source>
        <dbReference type="ARBA" id="ARBA00022777"/>
    </source>
</evidence>
<proteinExistence type="inferred from homology"/>
<dbReference type="CDD" id="cd14265">
    <property type="entry name" value="UDPK_IM_like"/>
    <property type="match status" value="1"/>
</dbReference>
<evidence type="ECO:0000313" key="16">
    <source>
        <dbReference type="EMBL" id="GAA4801196.1"/>
    </source>
</evidence>
<name>A0ABP9BWS4_9SPHI</name>
<accession>A0ABP9BWS4</accession>
<dbReference type="Proteomes" id="UP001501411">
    <property type="component" value="Unassembled WGS sequence"/>
</dbReference>
<feature type="transmembrane region" description="Helical" evidence="15">
    <location>
        <begin position="24"/>
        <end position="43"/>
    </location>
</feature>
<evidence type="ECO:0000256" key="10">
    <source>
        <dbReference type="ARBA" id="ARBA00022989"/>
    </source>
</evidence>
<keyword evidence="12 15" id="KW-0472">Membrane</keyword>
<comment type="caution">
    <text evidence="16">The sequence shown here is derived from an EMBL/GenBank/DDBJ whole genome shotgun (WGS) entry which is preliminary data.</text>
</comment>
<dbReference type="PANTHER" id="PTHR34299">
    <property type="entry name" value="DIACYLGLYCEROL KINASE"/>
    <property type="match status" value="1"/>
</dbReference>
<keyword evidence="8" id="KW-0418">Kinase</keyword>
<organism evidence="16 17">
    <name type="scientific">Olivibacter ginsenosidimutans</name>
    <dbReference type="NCBI Taxonomy" id="1176537"/>
    <lineage>
        <taxon>Bacteria</taxon>
        <taxon>Pseudomonadati</taxon>
        <taxon>Bacteroidota</taxon>
        <taxon>Sphingobacteriia</taxon>
        <taxon>Sphingobacteriales</taxon>
        <taxon>Sphingobacteriaceae</taxon>
        <taxon>Olivibacter</taxon>
    </lineage>
</organism>
<protein>
    <recommendedName>
        <fullName evidence="18">Diacylglycerol kinase family protein</fullName>
    </recommendedName>
</protein>
<evidence type="ECO:0000256" key="2">
    <source>
        <dbReference type="ARBA" id="ARBA00005967"/>
    </source>
</evidence>
<dbReference type="RefSeq" id="WP_345233199.1">
    <property type="nucleotide sequence ID" value="NZ_BAABIQ010000041.1"/>
</dbReference>
<evidence type="ECO:0000256" key="11">
    <source>
        <dbReference type="ARBA" id="ARBA00023098"/>
    </source>
</evidence>
<keyword evidence="4" id="KW-0444">Lipid biosynthesis</keyword>
<keyword evidence="14" id="KW-1208">Phospholipid metabolism</keyword>
<keyword evidence="5" id="KW-0808">Transferase</keyword>
<comment type="similarity">
    <text evidence="2">Belongs to the bacterial diacylglycerol kinase family.</text>
</comment>
<reference evidence="17" key="1">
    <citation type="journal article" date="2019" name="Int. J. Syst. Evol. Microbiol.">
        <title>The Global Catalogue of Microorganisms (GCM) 10K type strain sequencing project: providing services to taxonomists for standard genome sequencing and annotation.</title>
        <authorList>
            <consortium name="The Broad Institute Genomics Platform"/>
            <consortium name="The Broad Institute Genome Sequencing Center for Infectious Disease"/>
            <person name="Wu L."/>
            <person name="Ma J."/>
        </authorList>
    </citation>
    <scope>NUCLEOTIDE SEQUENCE [LARGE SCALE GENOMIC DNA]</scope>
    <source>
        <strain evidence="17">JCM 18200</strain>
    </source>
</reference>
<dbReference type="InterPro" id="IPR036945">
    <property type="entry name" value="DAGK_sf"/>
</dbReference>
<dbReference type="PANTHER" id="PTHR34299:SF1">
    <property type="entry name" value="DIACYLGLYCEROL KINASE"/>
    <property type="match status" value="1"/>
</dbReference>
<dbReference type="InterPro" id="IPR033717">
    <property type="entry name" value="UDPK"/>
</dbReference>
<evidence type="ECO:0000256" key="4">
    <source>
        <dbReference type="ARBA" id="ARBA00022516"/>
    </source>
</evidence>
<keyword evidence="10 15" id="KW-1133">Transmembrane helix</keyword>
<evidence type="ECO:0000256" key="15">
    <source>
        <dbReference type="SAM" id="Phobius"/>
    </source>
</evidence>
<keyword evidence="9" id="KW-0067">ATP-binding</keyword>
<gene>
    <name evidence="16" type="ORF">GCM10023231_32440</name>
</gene>
<evidence type="ECO:0000256" key="13">
    <source>
        <dbReference type="ARBA" id="ARBA00023209"/>
    </source>
</evidence>
<comment type="subcellular location">
    <subcellularLocation>
        <location evidence="1">Cell membrane</location>
        <topology evidence="1">Multi-pass membrane protein</topology>
    </subcellularLocation>
</comment>
<evidence type="ECO:0000256" key="5">
    <source>
        <dbReference type="ARBA" id="ARBA00022679"/>
    </source>
</evidence>
<evidence type="ECO:0000256" key="6">
    <source>
        <dbReference type="ARBA" id="ARBA00022692"/>
    </source>
</evidence>
<keyword evidence="17" id="KW-1185">Reference proteome</keyword>
<keyword evidence="3" id="KW-1003">Cell membrane</keyword>
<dbReference type="Gene3D" id="1.10.287.3610">
    <property type="match status" value="1"/>
</dbReference>
<dbReference type="InterPro" id="IPR000829">
    <property type="entry name" value="DAGK"/>
</dbReference>
<evidence type="ECO:0000256" key="7">
    <source>
        <dbReference type="ARBA" id="ARBA00022741"/>
    </source>
</evidence>
<feature type="transmembrane region" description="Helical" evidence="15">
    <location>
        <begin position="89"/>
        <end position="110"/>
    </location>
</feature>
<keyword evidence="6 15" id="KW-0812">Transmembrane</keyword>
<evidence type="ECO:0000256" key="9">
    <source>
        <dbReference type="ARBA" id="ARBA00022840"/>
    </source>
</evidence>
<sequence length="114" mass="12634">MQFLRALRAAWQGISIAFKTEKNFRIHSFSAILVLIFGVWLNISSMEWLWILLSITLVMAAELLNTAIEAVTNLCSPAYHELAKKAKDTAAAAVLVIAIFALICGMIIFLPKLV</sequence>
<keyword evidence="7" id="KW-0547">Nucleotide-binding</keyword>
<keyword evidence="11" id="KW-0443">Lipid metabolism</keyword>
<evidence type="ECO:0000313" key="17">
    <source>
        <dbReference type="Proteomes" id="UP001501411"/>
    </source>
</evidence>
<evidence type="ECO:0000256" key="1">
    <source>
        <dbReference type="ARBA" id="ARBA00004651"/>
    </source>
</evidence>
<evidence type="ECO:0008006" key="18">
    <source>
        <dbReference type="Google" id="ProtNLM"/>
    </source>
</evidence>